<feature type="region of interest" description="Disordered" evidence="1">
    <location>
        <begin position="1"/>
        <end position="45"/>
    </location>
</feature>
<feature type="compositionally biased region" description="Acidic residues" evidence="1">
    <location>
        <begin position="1"/>
        <end position="10"/>
    </location>
</feature>
<feature type="compositionally biased region" description="Low complexity" evidence="1">
    <location>
        <begin position="11"/>
        <end position="29"/>
    </location>
</feature>
<feature type="region of interest" description="Disordered" evidence="1">
    <location>
        <begin position="365"/>
        <end position="387"/>
    </location>
</feature>
<gene>
    <name evidence="4" type="ORF">SGFS_043230</name>
</gene>
<dbReference type="Gene3D" id="1.10.101.10">
    <property type="entry name" value="PGBD-like superfamily/PGBD"/>
    <property type="match status" value="1"/>
</dbReference>
<proteinExistence type="predicted"/>
<dbReference type="SUPFAM" id="SSF47090">
    <property type="entry name" value="PGBD-like"/>
    <property type="match status" value="1"/>
</dbReference>
<evidence type="ECO:0000313" key="4">
    <source>
        <dbReference type="EMBL" id="BBC33029.1"/>
    </source>
</evidence>
<sequence>MPEESTEPTTEELAAGTATGTADGGAADADAGEGAGGGGGEGAGGGGVALARRRSLLVTVVVAAVVLSAGGIGAATLVKSPAERAAAQGPPPADVLTAPVEYRVLKDSVVLRGTVRADQTVEITAVSAGGGDAVRAVVTRTPLREGAAVKAGSVLVEISGRPLFALQGTLPAYRDLKPGARGADVTQFQRALTRLGHGTAPDPEGTFGAGTERALAAFYASRGYEPLPARPDGAAELTAAERAVTQAERTWQDAPKGKQRSRAAEDLAAAKAELAALEAVDGPMLPAAEVVFLRGIPARVDRLGTRVGAEAGPGAELLTVSAGDLVVQGRIGPEQRDLVRAGQRVEILSEATGTTAEGTVTTVSEAADQGDGESQDAGDGSGEGSGGGYVVLVKPGKRLPAGLSGQDVRLTVTAGSSKKKVLIVPVAAISAGADGKSVVTVYGAGGKRHRTEVATSTTGDGFVAVRPLGGARLHKGDRVIVGVTGGENAGPDSGENAG</sequence>
<evidence type="ECO:0000259" key="3">
    <source>
        <dbReference type="Pfam" id="PF01471"/>
    </source>
</evidence>
<dbReference type="RefSeq" id="WP_286252421.1">
    <property type="nucleotide sequence ID" value="NZ_AP018448.1"/>
</dbReference>
<feature type="domain" description="Peptidoglycan binding-like" evidence="3">
    <location>
        <begin position="181"/>
        <end position="218"/>
    </location>
</feature>
<dbReference type="Gene3D" id="2.40.420.20">
    <property type="match status" value="1"/>
</dbReference>
<dbReference type="Pfam" id="PF01471">
    <property type="entry name" value="PG_binding_1"/>
    <property type="match status" value="1"/>
</dbReference>
<keyword evidence="5" id="KW-1185">Reference proteome</keyword>
<dbReference type="PANTHER" id="PTHR30469">
    <property type="entry name" value="MULTIDRUG RESISTANCE PROTEIN MDTA"/>
    <property type="match status" value="1"/>
</dbReference>
<reference evidence="4 5" key="2">
    <citation type="journal article" date="2023" name="ChemBioChem">
        <title>Acyltransferase Domain Exchange between Two Independent Type I Polyketide Synthases in the Same Producer Strain of Macrolide Antibiotics.</title>
        <authorList>
            <person name="Kudo F."/>
            <person name="Kishikawa K."/>
            <person name="Tsuboi K."/>
            <person name="Kido T."/>
            <person name="Usui T."/>
            <person name="Hashimoto J."/>
            <person name="Shin-Ya K."/>
            <person name="Miyanaga A."/>
            <person name="Eguchi T."/>
        </authorList>
    </citation>
    <scope>NUCLEOTIDE SEQUENCE [LARGE SCALE GENOMIC DNA]</scope>
    <source>
        <strain evidence="4 5">A-8890</strain>
    </source>
</reference>
<dbReference type="InterPro" id="IPR036365">
    <property type="entry name" value="PGBD-like_sf"/>
</dbReference>
<dbReference type="Proteomes" id="UP001321542">
    <property type="component" value="Chromosome"/>
</dbReference>
<name>A0ABN5VI80_9ACTN</name>
<dbReference type="InterPro" id="IPR036366">
    <property type="entry name" value="PGBDSf"/>
</dbReference>
<accession>A0ABN5VI80</accession>
<evidence type="ECO:0000256" key="1">
    <source>
        <dbReference type="SAM" id="MobiDB-lite"/>
    </source>
</evidence>
<keyword evidence="2" id="KW-0812">Transmembrane</keyword>
<dbReference type="InterPro" id="IPR002477">
    <property type="entry name" value="Peptidoglycan-bd-like"/>
</dbReference>
<protein>
    <recommendedName>
        <fullName evidence="3">Peptidoglycan binding-like domain-containing protein</fullName>
    </recommendedName>
</protein>
<evidence type="ECO:0000256" key="2">
    <source>
        <dbReference type="SAM" id="Phobius"/>
    </source>
</evidence>
<evidence type="ECO:0000313" key="5">
    <source>
        <dbReference type="Proteomes" id="UP001321542"/>
    </source>
</evidence>
<keyword evidence="2" id="KW-1133">Transmembrane helix</keyword>
<feature type="transmembrane region" description="Helical" evidence="2">
    <location>
        <begin position="56"/>
        <end position="78"/>
    </location>
</feature>
<dbReference type="EMBL" id="AP018448">
    <property type="protein sequence ID" value="BBC33029.1"/>
    <property type="molecule type" value="Genomic_DNA"/>
</dbReference>
<keyword evidence="2" id="KW-0472">Membrane</keyword>
<organism evidence="4 5">
    <name type="scientific">Streptomyces graminofaciens</name>
    <dbReference type="NCBI Taxonomy" id="68212"/>
    <lineage>
        <taxon>Bacteria</taxon>
        <taxon>Bacillati</taxon>
        <taxon>Actinomycetota</taxon>
        <taxon>Actinomycetes</taxon>
        <taxon>Kitasatosporales</taxon>
        <taxon>Streptomycetaceae</taxon>
        <taxon>Streptomyces</taxon>
    </lineage>
</organism>
<reference evidence="4 5" key="1">
    <citation type="journal article" date="2010" name="ChemBioChem">
        <title>Cloning and characterization of the biosynthetic gene cluster of 16-membered macrolide antibiotic FD-891: involvement of a dual functional cytochrome P450 monooxygenase catalyzing epoxidation and hydroxylation.</title>
        <authorList>
            <person name="Kudo F."/>
            <person name="Motegi A."/>
            <person name="Mizoue K."/>
            <person name="Eguchi T."/>
        </authorList>
    </citation>
    <scope>NUCLEOTIDE SEQUENCE [LARGE SCALE GENOMIC DNA]</scope>
    <source>
        <strain evidence="4 5">A-8890</strain>
    </source>
</reference>
<feature type="compositionally biased region" description="Gly residues" evidence="1">
    <location>
        <begin position="33"/>
        <end position="45"/>
    </location>
</feature>